<protein>
    <recommendedName>
        <fullName evidence="3">N-terminal domain-containing protein</fullName>
    </recommendedName>
</protein>
<dbReference type="KEGG" id="rer:RER_25070"/>
<dbReference type="eggNOG" id="COG4227">
    <property type="taxonomic scope" value="Bacteria"/>
</dbReference>
<organism evidence="1 2">
    <name type="scientific">Rhodococcus erythropolis (strain PR4 / NBRC 100887)</name>
    <dbReference type="NCBI Taxonomy" id="234621"/>
    <lineage>
        <taxon>Bacteria</taxon>
        <taxon>Bacillati</taxon>
        <taxon>Actinomycetota</taxon>
        <taxon>Actinomycetes</taxon>
        <taxon>Mycobacteriales</taxon>
        <taxon>Nocardiaceae</taxon>
        <taxon>Rhodococcus</taxon>
        <taxon>Rhodococcus erythropolis group</taxon>
    </lineage>
</organism>
<gene>
    <name evidence="1" type="ordered locus">RER_25070</name>
</gene>
<evidence type="ECO:0000313" key="1">
    <source>
        <dbReference type="EMBL" id="BAH33215.1"/>
    </source>
</evidence>
<name>C0ZXY0_RHOE4</name>
<evidence type="ECO:0008006" key="3">
    <source>
        <dbReference type="Google" id="ProtNLM"/>
    </source>
</evidence>
<dbReference type="AlphaFoldDB" id="C0ZXY0"/>
<dbReference type="HOGENOM" id="CLU_012069_0_2_11"/>
<proteinExistence type="predicted"/>
<sequence length="259" mass="29371">MEVTNLDLLDQILNMPGEQGDTYTRYVNLSLGNQALLMMQGVDEPVNTLKRWGEDYGRTVKKGSKAAYIRRPVFRKEENDQGKEEQRLTGFVLSKSMIRASDTEGEPLPEIELPEWSETLAMQNLKVDEVPFEGHDGNIQGWSINRNYAINPVARYPFKTKIHEWSHIEAGHTVPEAHADYLQHRGEREFEAEGSAYIVLNRLGALALFNAAESRHYVQTWMKDQKPSPESAGRVIRVAEKIIKAGRQTPAVPSEPIEV</sequence>
<reference evidence="1 2" key="2">
    <citation type="journal article" date="2006" name="Environ. Microbiol.">
        <title>Sequence analysis of three plasmids harboured in Rhodococcus erythropolis strain PR4.</title>
        <authorList>
            <person name="Sekine M."/>
            <person name="Tanikawa S."/>
            <person name="Omata S."/>
            <person name="Saito M."/>
            <person name="Fujisawa T."/>
            <person name="Tsukatani N."/>
            <person name="Tajima T."/>
            <person name="Sekigawa T."/>
            <person name="Kosugi H."/>
            <person name="Matsuo Y."/>
            <person name="Nishiko R."/>
            <person name="Imamura K."/>
            <person name="Ito M."/>
            <person name="Narita H."/>
            <person name="Tago S."/>
            <person name="Fujita N."/>
            <person name="Harayama S."/>
        </authorList>
    </citation>
    <scope>NUCLEOTIDE SEQUENCE [LARGE SCALE GENOMIC DNA]</scope>
    <source>
        <strain evidence="2">PR4 / NBRC 100887</strain>
    </source>
</reference>
<dbReference type="Proteomes" id="UP000002204">
    <property type="component" value="Chromosome"/>
</dbReference>
<reference evidence="2" key="1">
    <citation type="submission" date="2005-03" db="EMBL/GenBank/DDBJ databases">
        <title>Comparison of the complete genome sequences of Rhodococcus erythropolis PR4 and Rhodococcus opacus B4.</title>
        <authorList>
            <person name="Takarada H."/>
            <person name="Sekine M."/>
            <person name="Hosoyama A."/>
            <person name="Yamada R."/>
            <person name="Fujisawa T."/>
            <person name="Omata S."/>
            <person name="Shimizu A."/>
            <person name="Tsukatani N."/>
            <person name="Tanikawa S."/>
            <person name="Fujita N."/>
            <person name="Harayama S."/>
        </authorList>
    </citation>
    <scope>NUCLEOTIDE SEQUENCE [LARGE SCALE GENOMIC DNA]</scope>
    <source>
        <strain evidence="2">PR4 / NBRC 100887</strain>
    </source>
</reference>
<accession>C0ZXY0</accession>
<dbReference type="EMBL" id="AP008957">
    <property type="protein sequence ID" value="BAH33215.1"/>
    <property type="molecule type" value="Genomic_DNA"/>
</dbReference>
<evidence type="ECO:0000313" key="2">
    <source>
        <dbReference type="Proteomes" id="UP000002204"/>
    </source>
</evidence>